<dbReference type="PROSITE" id="PS51819">
    <property type="entry name" value="VOC"/>
    <property type="match status" value="1"/>
</dbReference>
<dbReference type="Proteomes" id="UP000319818">
    <property type="component" value="Unassembled WGS sequence"/>
</dbReference>
<gene>
    <name evidence="2" type="ORF">FB388_7781</name>
</gene>
<proteinExistence type="predicted"/>
<evidence type="ECO:0000313" key="2">
    <source>
        <dbReference type="EMBL" id="TQM36324.1"/>
    </source>
</evidence>
<dbReference type="EMBL" id="VFPH01000003">
    <property type="protein sequence ID" value="TQM36324.1"/>
    <property type="molecule type" value="Genomic_DNA"/>
</dbReference>
<dbReference type="RefSeq" id="WP_211362480.1">
    <property type="nucleotide sequence ID" value="NZ_VFPH01000003.1"/>
</dbReference>
<dbReference type="PANTHER" id="PTHR36503">
    <property type="entry name" value="BLR2520 PROTEIN"/>
    <property type="match status" value="1"/>
</dbReference>
<dbReference type="PANTHER" id="PTHR36503:SF1">
    <property type="entry name" value="BLR2520 PROTEIN"/>
    <property type="match status" value="1"/>
</dbReference>
<comment type="caution">
    <text evidence="2">The sequence shown here is derived from an EMBL/GenBank/DDBJ whole genome shotgun (WGS) entry which is preliminary data.</text>
</comment>
<organism evidence="2 3">
    <name type="scientific">Pseudonocardia cypriaca</name>
    <dbReference type="NCBI Taxonomy" id="882449"/>
    <lineage>
        <taxon>Bacteria</taxon>
        <taxon>Bacillati</taxon>
        <taxon>Actinomycetota</taxon>
        <taxon>Actinomycetes</taxon>
        <taxon>Pseudonocardiales</taxon>
        <taxon>Pseudonocardiaceae</taxon>
        <taxon>Pseudonocardia</taxon>
    </lineage>
</organism>
<accession>A0A543FRF5</accession>
<sequence>MCHYTYKQALMAAGTKEEKAVSAKVSTIMLGVRDLAVAKKFYTEGMEAEVAQDFPNFVRLSLGEGSSSLALYEWDAAAEDAGVPSEGSGFRGVSFHFVTDTREEVDGVIAKAAAAGGSVVRKPGDAQWGGYFGYFADPDGYLWKVATSG</sequence>
<dbReference type="InterPro" id="IPR037523">
    <property type="entry name" value="VOC_core"/>
</dbReference>
<dbReference type="InterPro" id="IPR004360">
    <property type="entry name" value="Glyas_Fos-R_dOase_dom"/>
</dbReference>
<evidence type="ECO:0000313" key="3">
    <source>
        <dbReference type="Proteomes" id="UP000319818"/>
    </source>
</evidence>
<dbReference type="AlphaFoldDB" id="A0A543FRF5"/>
<keyword evidence="3" id="KW-1185">Reference proteome</keyword>
<dbReference type="Gene3D" id="3.10.180.10">
    <property type="entry name" value="2,3-Dihydroxybiphenyl 1,2-Dioxygenase, domain 1"/>
    <property type="match status" value="1"/>
</dbReference>
<evidence type="ECO:0000259" key="1">
    <source>
        <dbReference type="PROSITE" id="PS51819"/>
    </source>
</evidence>
<protein>
    <recommendedName>
        <fullName evidence="1">VOC domain-containing protein</fullName>
    </recommendedName>
</protein>
<feature type="domain" description="VOC" evidence="1">
    <location>
        <begin position="24"/>
        <end position="148"/>
    </location>
</feature>
<reference evidence="2 3" key="1">
    <citation type="submission" date="2019-06" db="EMBL/GenBank/DDBJ databases">
        <title>Sequencing the genomes of 1000 actinobacteria strains.</title>
        <authorList>
            <person name="Klenk H.-P."/>
        </authorList>
    </citation>
    <scope>NUCLEOTIDE SEQUENCE [LARGE SCALE GENOMIC DNA]</scope>
    <source>
        <strain evidence="2 3">DSM 45511</strain>
    </source>
</reference>
<dbReference type="InterPro" id="IPR029068">
    <property type="entry name" value="Glyas_Bleomycin-R_OHBP_Dase"/>
</dbReference>
<dbReference type="Pfam" id="PF00903">
    <property type="entry name" value="Glyoxalase"/>
    <property type="match status" value="1"/>
</dbReference>
<dbReference type="SUPFAM" id="SSF54593">
    <property type="entry name" value="Glyoxalase/Bleomycin resistance protein/Dihydroxybiphenyl dioxygenase"/>
    <property type="match status" value="1"/>
</dbReference>
<name>A0A543FRF5_9PSEU</name>